<accession>A0A8T3YPI6</accession>
<evidence type="ECO:0000259" key="6">
    <source>
        <dbReference type="SMART" id="SM00704"/>
    </source>
</evidence>
<evidence type="ECO:0000256" key="4">
    <source>
        <dbReference type="ARBA" id="ARBA00023014"/>
    </source>
</evidence>
<dbReference type="GO" id="GO:0051537">
    <property type="term" value="F:2 iron, 2 sulfur cluster binding"/>
    <property type="evidence" value="ECO:0007669"/>
    <property type="project" value="UniProtKB-KW"/>
</dbReference>
<feature type="region of interest" description="Disordered" evidence="5">
    <location>
        <begin position="37"/>
        <end position="64"/>
    </location>
</feature>
<dbReference type="GO" id="GO:0046872">
    <property type="term" value="F:metal ion binding"/>
    <property type="evidence" value="ECO:0007669"/>
    <property type="project" value="UniProtKB-KW"/>
</dbReference>
<dbReference type="EMBL" id="JACQPB010000015">
    <property type="protein sequence ID" value="MBI4210089.1"/>
    <property type="molecule type" value="Genomic_DNA"/>
</dbReference>
<protein>
    <submittedName>
        <fullName evidence="7">CDGSH iron-sulfur domain-containing protein</fullName>
    </submittedName>
</protein>
<dbReference type="GO" id="GO:0005737">
    <property type="term" value="C:cytoplasm"/>
    <property type="evidence" value="ECO:0007669"/>
    <property type="project" value="UniProtKB-ARBA"/>
</dbReference>
<dbReference type="Gene3D" id="3.40.5.90">
    <property type="entry name" value="CDGSH iron-sulfur domain, mitoNEET-type"/>
    <property type="match status" value="1"/>
</dbReference>
<evidence type="ECO:0000256" key="1">
    <source>
        <dbReference type="ARBA" id="ARBA00022714"/>
    </source>
</evidence>
<keyword evidence="1" id="KW-0001">2Fe-2S</keyword>
<dbReference type="InterPro" id="IPR018967">
    <property type="entry name" value="FeS-contain_CDGSH-typ"/>
</dbReference>
<evidence type="ECO:0000313" key="7">
    <source>
        <dbReference type="EMBL" id="MBI4210089.1"/>
    </source>
</evidence>
<evidence type="ECO:0000256" key="3">
    <source>
        <dbReference type="ARBA" id="ARBA00023004"/>
    </source>
</evidence>
<dbReference type="Proteomes" id="UP000732298">
    <property type="component" value="Unassembled WGS sequence"/>
</dbReference>
<sequence length="64" mass="7210">MARMVMRAAHGPLEVKIGTESKWFCMCGLSGNQPFCDGSHRKTKDEEPGKTYKYGEDGTREEVK</sequence>
<proteinExistence type="predicted"/>
<dbReference type="Pfam" id="PF09360">
    <property type="entry name" value="zf-CDGSH"/>
    <property type="match status" value="1"/>
</dbReference>
<gene>
    <name evidence="7" type="ORF">HY544_01100</name>
</gene>
<comment type="caution">
    <text evidence="7">The sequence shown here is derived from an EMBL/GenBank/DDBJ whole genome shotgun (WGS) entry which is preliminary data.</text>
</comment>
<feature type="compositionally biased region" description="Basic and acidic residues" evidence="5">
    <location>
        <begin position="38"/>
        <end position="64"/>
    </location>
</feature>
<dbReference type="InterPro" id="IPR042216">
    <property type="entry name" value="MitoNEET_CISD"/>
</dbReference>
<dbReference type="AlphaFoldDB" id="A0A8T3YPI6"/>
<evidence type="ECO:0000313" key="8">
    <source>
        <dbReference type="Proteomes" id="UP000732298"/>
    </source>
</evidence>
<reference evidence="7" key="1">
    <citation type="submission" date="2020-07" db="EMBL/GenBank/DDBJ databases">
        <title>Huge and variable diversity of episymbiotic CPR bacteria and DPANN archaea in groundwater ecosystems.</title>
        <authorList>
            <person name="He C.Y."/>
            <person name="Keren R."/>
            <person name="Whittaker M."/>
            <person name="Farag I.F."/>
            <person name="Doudna J."/>
            <person name="Cate J.H.D."/>
            <person name="Banfield J.F."/>
        </authorList>
    </citation>
    <scope>NUCLEOTIDE SEQUENCE</scope>
    <source>
        <strain evidence="7">NC_groundwater_1296_Ag_S-0.2um_52_80</strain>
    </source>
</reference>
<evidence type="ECO:0000256" key="2">
    <source>
        <dbReference type="ARBA" id="ARBA00022723"/>
    </source>
</evidence>
<keyword evidence="4" id="KW-0411">Iron-sulfur</keyword>
<dbReference type="SMART" id="SM00704">
    <property type="entry name" value="ZnF_CDGSH"/>
    <property type="match status" value="1"/>
</dbReference>
<feature type="domain" description="Iron-binding zinc finger CDGSH type" evidence="6">
    <location>
        <begin position="10"/>
        <end position="46"/>
    </location>
</feature>
<name>A0A8T3YPI6_9ARCH</name>
<keyword evidence="3" id="KW-0408">Iron</keyword>
<evidence type="ECO:0000256" key="5">
    <source>
        <dbReference type="SAM" id="MobiDB-lite"/>
    </source>
</evidence>
<organism evidence="7 8">
    <name type="scientific">Candidatus Iainarchaeum sp</name>
    <dbReference type="NCBI Taxonomy" id="3101447"/>
    <lineage>
        <taxon>Archaea</taxon>
        <taxon>Candidatus Iainarchaeota</taxon>
        <taxon>Candidatus Iainarchaeia</taxon>
        <taxon>Candidatus Iainarchaeales</taxon>
        <taxon>Candidatus Iainarchaeaceae</taxon>
        <taxon>Candidatus Iainarchaeum</taxon>
    </lineage>
</organism>
<keyword evidence="2" id="KW-0479">Metal-binding</keyword>